<name>A0A8X6LVI7_TRICU</name>
<evidence type="ECO:0000313" key="2">
    <source>
        <dbReference type="Proteomes" id="UP000887116"/>
    </source>
</evidence>
<evidence type="ECO:0000313" key="1">
    <source>
        <dbReference type="EMBL" id="GFR23545.1"/>
    </source>
</evidence>
<dbReference type="EMBL" id="BMAO01018444">
    <property type="protein sequence ID" value="GFR23545.1"/>
    <property type="molecule type" value="Genomic_DNA"/>
</dbReference>
<dbReference type="Proteomes" id="UP000887116">
    <property type="component" value="Unassembled WGS sequence"/>
</dbReference>
<gene>
    <name evidence="1" type="ORF">TNCT_231001</name>
</gene>
<dbReference type="AlphaFoldDB" id="A0A8X6LVI7"/>
<sequence>MPYLMLLLENAICIYVFGRDERLQIPKRQTRFNVRLVYVLSYLNATFGACGLDALDQSSRTTARFMKPRLSFMRASEVLIYDTSIDSMEEFVAHLFGIEAREKSLEF</sequence>
<accession>A0A8X6LVI7</accession>
<reference evidence="1" key="1">
    <citation type="submission" date="2020-07" db="EMBL/GenBank/DDBJ databases">
        <title>Multicomponent nature underlies the extraordinary mechanical properties of spider dragline silk.</title>
        <authorList>
            <person name="Kono N."/>
            <person name="Nakamura H."/>
            <person name="Mori M."/>
            <person name="Yoshida Y."/>
            <person name="Ohtoshi R."/>
            <person name="Malay A.D."/>
            <person name="Moran D.A.P."/>
            <person name="Tomita M."/>
            <person name="Numata K."/>
            <person name="Arakawa K."/>
        </authorList>
    </citation>
    <scope>NUCLEOTIDE SEQUENCE</scope>
</reference>
<protein>
    <submittedName>
        <fullName evidence="1">Uncharacterized protein</fullName>
    </submittedName>
</protein>
<keyword evidence="2" id="KW-1185">Reference proteome</keyword>
<proteinExistence type="predicted"/>
<organism evidence="1 2">
    <name type="scientific">Trichonephila clavata</name>
    <name type="common">Joro spider</name>
    <name type="synonym">Nephila clavata</name>
    <dbReference type="NCBI Taxonomy" id="2740835"/>
    <lineage>
        <taxon>Eukaryota</taxon>
        <taxon>Metazoa</taxon>
        <taxon>Ecdysozoa</taxon>
        <taxon>Arthropoda</taxon>
        <taxon>Chelicerata</taxon>
        <taxon>Arachnida</taxon>
        <taxon>Araneae</taxon>
        <taxon>Araneomorphae</taxon>
        <taxon>Entelegynae</taxon>
        <taxon>Araneoidea</taxon>
        <taxon>Nephilidae</taxon>
        <taxon>Trichonephila</taxon>
    </lineage>
</organism>
<comment type="caution">
    <text evidence="1">The sequence shown here is derived from an EMBL/GenBank/DDBJ whole genome shotgun (WGS) entry which is preliminary data.</text>
</comment>